<dbReference type="InterPro" id="IPR011008">
    <property type="entry name" value="Dimeric_a/b-barrel"/>
</dbReference>
<accession>A0A7X4LQD9</accession>
<gene>
    <name evidence="3" type="ORF">F9817_23310</name>
</gene>
<keyword evidence="3" id="KW-0378">Hydrolase</keyword>
<reference evidence="3 4" key="1">
    <citation type="submission" date="2019-10" db="EMBL/GenBank/DDBJ databases">
        <title>Vibrio sp. nov. isolated from a shrimp pond.</title>
        <authorList>
            <person name="Gomez-Gil B."/>
            <person name="Enciso-Ibarra J."/>
            <person name="Enciso-Ibarra K."/>
            <person name="Bolan-Mejia C."/>
        </authorList>
    </citation>
    <scope>NUCLEOTIDE SEQUENCE [LARGE SCALE GENOMIC DNA]</scope>
    <source>
        <strain evidence="3 4">CAIM 722</strain>
    </source>
</reference>
<dbReference type="Proteomes" id="UP000462621">
    <property type="component" value="Unassembled WGS sequence"/>
</dbReference>
<organism evidence="3 4">
    <name type="scientific">Vibrio eleionomae</name>
    <dbReference type="NCBI Taxonomy" id="2653505"/>
    <lineage>
        <taxon>Bacteria</taxon>
        <taxon>Pseudomonadati</taxon>
        <taxon>Pseudomonadota</taxon>
        <taxon>Gammaproteobacteria</taxon>
        <taxon>Vibrionales</taxon>
        <taxon>Vibrionaceae</taxon>
        <taxon>Vibrio</taxon>
    </lineage>
</organism>
<keyword evidence="4" id="KW-1185">Reference proteome</keyword>
<dbReference type="RefSeq" id="WP_161158608.1">
    <property type="nucleotide sequence ID" value="NZ_WEKT01000100.1"/>
</dbReference>
<protein>
    <submittedName>
        <fullName evidence="3">GTP cyclohydrolase</fullName>
    </submittedName>
</protein>
<dbReference type="GO" id="GO:0016787">
    <property type="term" value="F:hydrolase activity"/>
    <property type="evidence" value="ECO:0007669"/>
    <property type="project" value="UniProtKB-KW"/>
</dbReference>
<dbReference type="PANTHER" id="PTHR37828">
    <property type="entry name" value="GSR2449 PROTEIN"/>
    <property type="match status" value="1"/>
</dbReference>
<feature type="domain" description="YCII-related" evidence="2">
    <location>
        <begin position="4"/>
        <end position="81"/>
    </location>
</feature>
<dbReference type="EMBL" id="WEKT01000100">
    <property type="protein sequence ID" value="MZI96116.1"/>
    <property type="molecule type" value="Genomic_DNA"/>
</dbReference>
<dbReference type="InterPro" id="IPR005545">
    <property type="entry name" value="YCII"/>
</dbReference>
<dbReference type="Pfam" id="PF03795">
    <property type="entry name" value="YCII"/>
    <property type="match status" value="1"/>
</dbReference>
<dbReference type="PANTHER" id="PTHR37828:SF1">
    <property type="entry name" value="YCII-RELATED DOMAIN-CONTAINING PROTEIN"/>
    <property type="match status" value="1"/>
</dbReference>
<evidence type="ECO:0000259" key="2">
    <source>
        <dbReference type="Pfam" id="PF03795"/>
    </source>
</evidence>
<dbReference type="AlphaFoldDB" id="A0A7X4LQD9"/>
<proteinExistence type="inferred from homology"/>
<comment type="caution">
    <text evidence="3">The sequence shown here is derived from an EMBL/GenBank/DDBJ whole genome shotgun (WGS) entry which is preliminary data.</text>
</comment>
<evidence type="ECO:0000313" key="4">
    <source>
        <dbReference type="Proteomes" id="UP000462621"/>
    </source>
</evidence>
<name>A0A7X4LQD9_9VIBR</name>
<dbReference type="SUPFAM" id="SSF54909">
    <property type="entry name" value="Dimeric alpha+beta barrel"/>
    <property type="match status" value="1"/>
</dbReference>
<comment type="similarity">
    <text evidence="1">Belongs to the YciI family.</text>
</comment>
<evidence type="ECO:0000256" key="1">
    <source>
        <dbReference type="ARBA" id="ARBA00007689"/>
    </source>
</evidence>
<evidence type="ECO:0000313" key="3">
    <source>
        <dbReference type="EMBL" id="MZI96116.1"/>
    </source>
</evidence>
<sequence length="98" mass="11070">MFIVSLNYLCDIETVEKYVGIHRQFMVPYFSEGVFIAAGRKEPRTGGIILAQGISKSELQKVIKQDPFYQHNIAKYDVIEFIPSKTIEGFPAAKAITN</sequence>